<dbReference type="EMBL" id="CP025096">
    <property type="protein sequence ID" value="AUD00879.1"/>
    <property type="molecule type" value="Genomic_DNA"/>
</dbReference>
<evidence type="ECO:0000313" key="2">
    <source>
        <dbReference type="EMBL" id="AUD00879.1"/>
    </source>
</evidence>
<feature type="transmembrane region" description="Helical" evidence="1">
    <location>
        <begin position="6"/>
        <end position="23"/>
    </location>
</feature>
<name>A0A2K8YTG3_9BACT</name>
<dbReference type="KEGG" id="spir:CWM47_03040"/>
<protein>
    <submittedName>
        <fullName evidence="2">Uncharacterized protein</fullName>
    </submittedName>
</protein>
<keyword evidence="3" id="KW-1185">Reference proteome</keyword>
<accession>A0A2K8YTG3</accession>
<dbReference type="Proteomes" id="UP000232883">
    <property type="component" value="Chromosome"/>
</dbReference>
<gene>
    <name evidence="2" type="ORF">CWM47_03040</name>
</gene>
<evidence type="ECO:0000313" key="3">
    <source>
        <dbReference type="Proteomes" id="UP000232883"/>
    </source>
</evidence>
<dbReference type="AlphaFoldDB" id="A0A2K8YTG3"/>
<evidence type="ECO:0000256" key="1">
    <source>
        <dbReference type="SAM" id="Phobius"/>
    </source>
</evidence>
<sequence length="196" mass="22537">MSMNLYFFYIGFLVIIVILRLAYNISKESNHKNDLPRLKLQTPINTAIIDENLDLVIGKMYDVKKNGIYLWTFSKKITGECIKCISLVLVFNTEKVIKAEYDAILELGGVGDREIFTNISNQEFNKDSPDITSYNLNGKNVNARFRIEKGSYLEIDGYITTYGLSLNIIYSVVDYIQGDINKTMMYENANFEFIEV</sequence>
<dbReference type="RefSeq" id="WP_100986302.1">
    <property type="nucleotide sequence ID" value="NZ_CP025096.1"/>
</dbReference>
<keyword evidence="1" id="KW-1133">Transmembrane helix</keyword>
<keyword evidence="1" id="KW-0472">Membrane</keyword>
<keyword evidence="1" id="KW-0812">Transmembrane</keyword>
<organism evidence="2 3">
    <name type="scientific">Spirosoma pollinicola</name>
    <dbReference type="NCBI Taxonomy" id="2057025"/>
    <lineage>
        <taxon>Bacteria</taxon>
        <taxon>Pseudomonadati</taxon>
        <taxon>Bacteroidota</taxon>
        <taxon>Cytophagia</taxon>
        <taxon>Cytophagales</taxon>
        <taxon>Cytophagaceae</taxon>
        <taxon>Spirosoma</taxon>
    </lineage>
</organism>
<proteinExistence type="predicted"/>
<reference evidence="2 3" key="1">
    <citation type="submission" date="2017-11" db="EMBL/GenBank/DDBJ databases">
        <title>Taxonomic description and genome sequences of Spirosoma HA7 sp. nov., isolated from pollen microhabitat of Corylus avellana.</title>
        <authorList>
            <person name="Ambika Manirajan B."/>
            <person name="Suarez C."/>
            <person name="Ratering S."/>
            <person name="Geissler-Plaum R."/>
            <person name="Cardinale M."/>
            <person name="Sylvia S."/>
        </authorList>
    </citation>
    <scope>NUCLEOTIDE SEQUENCE [LARGE SCALE GENOMIC DNA]</scope>
    <source>
        <strain evidence="2 3">HA7</strain>
    </source>
</reference>